<keyword evidence="2" id="KW-0732">Signal</keyword>
<name>A0A329M821_9BACL</name>
<dbReference type="InterPro" id="IPR050490">
    <property type="entry name" value="Bact_solute-bd_prot1"/>
</dbReference>
<gene>
    <name evidence="3" type="ORF">DQG23_30470</name>
</gene>
<feature type="chain" id="PRO_5038709050" description="ABC transporter substrate-binding protein" evidence="2">
    <location>
        <begin position="20"/>
        <end position="568"/>
    </location>
</feature>
<dbReference type="Gene3D" id="3.40.190.10">
    <property type="entry name" value="Periplasmic binding protein-like II"/>
    <property type="match status" value="2"/>
</dbReference>
<protein>
    <recommendedName>
        <fullName evidence="5">ABC transporter substrate-binding protein</fullName>
    </recommendedName>
</protein>
<dbReference type="PANTHER" id="PTHR43649:SF12">
    <property type="entry name" value="DIACETYLCHITOBIOSE BINDING PROTEIN DASA"/>
    <property type="match status" value="1"/>
</dbReference>
<dbReference type="RefSeq" id="WP_113034810.1">
    <property type="nucleotide sequence ID" value="NZ_QMFB01000024.1"/>
</dbReference>
<accession>A0A329M821</accession>
<dbReference type="EMBL" id="QMFB01000024">
    <property type="protein sequence ID" value="RAV15326.1"/>
    <property type="molecule type" value="Genomic_DNA"/>
</dbReference>
<dbReference type="AlphaFoldDB" id="A0A329M821"/>
<dbReference type="Proteomes" id="UP000250369">
    <property type="component" value="Unassembled WGS sequence"/>
</dbReference>
<evidence type="ECO:0000313" key="3">
    <source>
        <dbReference type="EMBL" id="RAV15326.1"/>
    </source>
</evidence>
<evidence type="ECO:0000313" key="4">
    <source>
        <dbReference type="Proteomes" id="UP000250369"/>
    </source>
</evidence>
<dbReference type="Pfam" id="PF01547">
    <property type="entry name" value="SBP_bac_1"/>
    <property type="match status" value="1"/>
</dbReference>
<feature type="region of interest" description="Disordered" evidence="1">
    <location>
        <begin position="22"/>
        <end position="55"/>
    </location>
</feature>
<reference evidence="3 4" key="1">
    <citation type="journal article" date="2009" name="Int. J. Syst. Evol. Microbiol.">
        <title>Paenibacillus contaminans sp. nov., isolated from a contaminated laboratory plate.</title>
        <authorList>
            <person name="Chou J.H."/>
            <person name="Lee J.H."/>
            <person name="Lin M.C."/>
            <person name="Chang P.S."/>
            <person name="Arun A.B."/>
            <person name="Young C.C."/>
            <person name="Chen W.M."/>
        </authorList>
    </citation>
    <scope>NUCLEOTIDE SEQUENCE [LARGE SCALE GENOMIC DNA]</scope>
    <source>
        <strain evidence="3 4">CKOBP-6</strain>
    </source>
</reference>
<comment type="caution">
    <text evidence="3">The sequence shown here is derived from an EMBL/GenBank/DDBJ whole genome shotgun (WGS) entry which is preliminary data.</text>
</comment>
<sequence>MKKTVAYFLSAALAVTALAGCSGGDKSKETDTKSGGASASPSPGASASPAAPKEPTTIQFGNLYPNLDMNNPVMTELQKRTNTKFDPITVTGDRIQKFDLWLASGDYPADMLVLPPTYVEKYKDAGAIIQLDELIEKYGKNIKEKYGKYFDLLKGKDGHIYSLFVPKLATEPSPLLQANFGVRYDVLEEAGYPEIKTFDQLFDVLQAFYKKHPEIDGKQIIPFTGFNFYGNGGENLATPSSEGSGMLNEGGFKVGSDNSLQYQYRTEEMKRYYQFLNKMYNAGMLDKEFFTLKPEAAVKKITENRVLAGFFPSWWVQPEVEKVMRASGDTDHLFAYFPIMFDSSAPNNSFTSALTRSNWNWVISKKTKNPEEIIKLLDYIFSDEGQILINWGIEGKHFEVKDGKRTVNAEFDKNKASNPDLIWKEIASPFYGTSLYLDHGTKLADGDYATPTTKESVKKGYDARTNEVLKAYGKEVWSDFLPQIKLKRGTLGELSEDMKAEAAKILERLKQLWLKESPKIIFSKNEEEFNKLWDAFQVQLDKEGIKKVEEAYTALWKENVEKNAKYFK</sequence>
<evidence type="ECO:0008006" key="5">
    <source>
        <dbReference type="Google" id="ProtNLM"/>
    </source>
</evidence>
<evidence type="ECO:0000256" key="2">
    <source>
        <dbReference type="SAM" id="SignalP"/>
    </source>
</evidence>
<dbReference type="OrthoDB" id="54751at2"/>
<feature type="signal peptide" evidence="2">
    <location>
        <begin position="1"/>
        <end position="19"/>
    </location>
</feature>
<organism evidence="3 4">
    <name type="scientific">Paenibacillus contaminans</name>
    <dbReference type="NCBI Taxonomy" id="450362"/>
    <lineage>
        <taxon>Bacteria</taxon>
        <taxon>Bacillati</taxon>
        <taxon>Bacillota</taxon>
        <taxon>Bacilli</taxon>
        <taxon>Bacillales</taxon>
        <taxon>Paenibacillaceae</taxon>
        <taxon>Paenibacillus</taxon>
    </lineage>
</organism>
<keyword evidence="4" id="KW-1185">Reference proteome</keyword>
<proteinExistence type="predicted"/>
<dbReference type="SUPFAM" id="SSF53850">
    <property type="entry name" value="Periplasmic binding protein-like II"/>
    <property type="match status" value="1"/>
</dbReference>
<dbReference type="InterPro" id="IPR006059">
    <property type="entry name" value="SBP"/>
</dbReference>
<evidence type="ECO:0000256" key="1">
    <source>
        <dbReference type="SAM" id="MobiDB-lite"/>
    </source>
</evidence>
<dbReference type="PROSITE" id="PS51257">
    <property type="entry name" value="PROKAR_LIPOPROTEIN"/>
    <property type="match status" value="1"/>
</dbReference>
<dbReference type="PANTHER" id="PTHR43649">
    <property type="entry name" value="ARABINOSE-BINDING PROTEIN-RELATED"/>
    <property type="match status" value="1"/>
</dbReference>
<feature type="compositionally biased region" description="Low complexity" evidence="1">
    <location>
        <begin position="34"/>
        <end position="51"/>
    </location>
</feature>